<protein>
    <recommendedName>
        <fullName evidence="1">Mitochondrial resolvase Ydc2 catalytic domain-containing protein</fullName>
    </recommendedName>
</protein>
<dbReference type="SUPFAM" id="SSF53098">
    <property type="entry name" value="Ribonuclease H-like"/>
    <property type="match status" value="1"/>
</dbReference>
<proteinExistence type="predicted"/>
<reference evidence="2" key="1">
    <citation type="journal article" date="2020" name="Nature">
        <title>Giant virus diversity and host interactions through global metagenomics.</title>
        <authorList>
            <person name="Schulz F."/>
            <person name="Roux S."/>
            <person name="Paez-Espino D."/>
            <person name="Jungbluth S."/>
            <person name="Walsh D.A."/>
            <person name="Denef V.J."/>
            <person name="McMahon K.D."/>
            <person name="Konstantinidis K.T."/>
            <person name="Eloe-Fadrosh E.A."/>
            <person name="Kyrpides N.C."/>
            <person name="Woyke T."/>
        </authorList>
    </citation>
    <scope>NUCLEOTIDE SEQUENCE</scope>
    <source>
        <strain evidence="2">GVMAG-S-ERX556022-25</strain>
    </source>
</reference>
<feature type="domain" description="Mitochondrial resolvase Ydc2 catalytic" evidence="1">
    <location>
        <begin position="3"/>
        <end position="54"/>
    </location>
</feature>
<name>A0A6C0AY41_9ZZZZ</name>
<dbReference type="InterPro" id="IPR015242">
    <property type="entry name" value="Ydc2_cat"/>
</dbReference>
<dbReference type="InterPro" id="IPR012337">
    <property type="entry name" value="RNaseH-like_sf"/>
</dbReference>
<sequence>MKILSIDVGIKNLALCIIEVTSDPSSFNIIYWDVLNLFDDEIKTCQFNVKNKNTYNHCNKLAKYHKNNCFYCKTHAAKTEYKLPTSDLNKYKRMKYDDLNKIIKDYDISCNEKPTKINMMKSIETFIEKHVFENVSNMKCNEISIINIGIAMKDKLDKLDTFIFSNIDSILIENQISPIANRMNCIQGMLTQYFIMKNMTNIIYISAANKLKPFIGNKKTTYCERKKLSIDITKKLLIKMEGNNIEKDKIINMFSNHKKKDDLADCFLQAIWYNNSIN</sequence>
<dbReference type="InterPro" id="IPR036397">
    <property type="entry name" value="RNaseH_sf"/>
</dbReference>
<evidence type="ECO:0000259" key="1">
    <source>
        <dbReference type="Pfam" id="PF09159"/>
    </source>
</evidence>
<dbReference type="EMBL" id="MN738811">
    <property type="protein sequence ID" value="QHS84702.1"/>
    <property type="molecule type" value="Genomic_DNA"/>
</dbReference>
<evidence type="ECO:0000313" key="2">
    <source>
        <dbReference type="EMBL" id="QHS84702.1"/>
    </source>
</evidence>
<dbReference type="GO" id="GO:0003676">
    <property type="term" value="F:nucleic acid binding"/>
    <property type="evidence" value="ECO:0007669"/>
    <property type="project" value="InterPro"/>
</dbReference>
<dbReference type="Gene3D" id="3.30.420.10">
    <property type="entry name" value="Ribonuclease H-like superfamily/Ribonuclease H"/>
    <property type="match status" value="1"/>
</dbReference>
<dbReference type="Pfam" id="PF09159">
    <property type="entry name" value="Ydc2-catalyt"/>
    <property type="match status" value="1"/>
</dbReference>
<dbReference type="AlphaFoldDB" id="A0A6C0AY41"/>
<accession>A0A6C0AY41</accession>
<organism evidence="2">
    <name type="scientific">viral metagenome</name>
    <dbReference type="NCBI Taxonomy" id="1070528"/>
    <lineage>
        <taxon>unclassified sequences</taxon>
        <taxon>metagenomes</taxon>
        <taxon>organismal metagenomes</taxon>
    </lineage>
</organism>